<evidence type="ECO:0000313" key="2">
    <source>
        <dbReference type="EMBL" id="KGJ94991.1"/>
    </source>
</evidence>
<dbReference type="PROSITE" id="PS00195">
    <property type="entry name" value="GLUTAREDOXIN_1"/>
    <property type="match status" value="1"/>
</dbReference>
<dbReference type="Gene3D" id="3.40.30.10">
    <property type="entry name" value="Glutaredoxin"/>
    <property type="match status" value="1"/>
</dbReference>
<sequence length="75" mass="8295">MKRVVLYSTDKCPHCQTAKRYLEQQGIAFRLCNIKTGKGQKEFAATGLRGVPVLKVGDQLLNGFSVKGFTALYNS</sequence>
<dbReference type="SUPFAM" id="SSF52833">
    <property type="entry name" value="Thioredoxin-like"/>
    <property type="match status" value="1"/>
</dbReference>
<dbReference type="PANTHER" id="PTHR34386:SF1">
    <property type="entry name" value="GLUTAREDOXIN-LIKE PROTEIN NRDH"/>
    <property type="match status" value="1"/>
</dbReference>
<name>A0A099KWM0_COLPS</name>
<dbReference type="Proteomes" id="UP000029868">
    <property type="component" value="Unassembled WGS sequence"/>
</dbReference>
<dbReference type="RefSeq" id="WP_033081879.1">
    <property type="nucleotide sequence ID" value="NZ_JQEC01000016.1"/>
</dbReference>
<dbReference type="PATRIC" id="fig|28229.3.peg.1846"/>
<reference evidence="2 3" key="1">
    <citation type="submission" date="2014-08" db="EMBL/GenBank/DDBJ databases">
        <title>Genomic and Phenotypic Diversity of Colwellia psychrerythraea strains from Disparate Marine Basins.</title>
        <authorList>
            <person name="Techtmann S.M."/>
            <person name="Stelling S.C."/>
            <person name="Utturkar S.M."/>
            <person name="Alshibli N."/>
            <person name="Harris A."/>
            <person name="Brown S.D."/>
            <person name="Hazen T.C."/>
        </authorList>
    </citation>
    <scope>NUCLEOTIDE SEQUENCE [LARGE SCALE GENOMIC DNA]</scope>
    <source>
        <strain evidence="2 3">GAB14E</strain>
    </source>
</reference>
<organism evidence="2 3">
    <name type="scientific">Colwellia psychrerythraea</name>
    <name type="common">Vibrio psychroerythus</name>
    <dbReference type="NCBI Taxonomy" id="28229"/>
    <lineage>
        <taxon>Bacteria</taxon>
        <taxon>Pseudomonadati</taxon>
        <taxon>Pseudomonadota</taxon>
        <taxon>Gammaproteobacteria</taxon>
        <taxon>Alteromonadales</taxon>
        <taxon>Colwelliaceae</taxon>
        <taxon>Colwellia</taxon>
    </lineage>
</organism>
<dbReference type="InterPro" id="IPR051548">
    <property type="entry name" value="Grx-like_ET"/>
</dbReference>
<dbReference type="CDD" id="cd02976">
    <property type="entry name" value="NrdH"/>
    <property type="match status" value="1"/>
</dbReference>
<dbReference type="PANTHER" id="PTHR34386">
    <property type="entry name" value="GLUTAREDOXIN"/>
    <property type="match status" value="1"/>
</dbReference>
<comment type="caution">
    <text evidence="2">The sequence shown here is derived from an EMBL/GenBank/DDBJ whole genome shotgun (WGS) entry which is preliminary data.</text>
</comment>
<evidence type="ECO:0000313" key="3">
    <source>
        <dbReference type="Proteomes" id="UP000029868"/>
    </source>
</evidence>
<dbReference type="EMBL" id="JQEC01000016">
    <property type="protein sequence ID" value="KGJ94991.1"/>
    <property type="molecule type" value="Genomic_DNA"/>
</dbReference>
<dbReference type="InterPro" id="IPR036249">
    <property type="entry name" value="Thioredoxin-like_sf"/>
</dbReference>
<evidence type="ECO:0000259" key="1">
    <source>
        <dbReference type="Pfam" id="PF00462"/>
    </source>
</evidence>
<feature type="domain" description="Glutaredoxin" evidence="1">
    <location>
        <begin position="4"/>
        <end position="60"/>
    </location>
</feature>
<dbReference type="InterPro" id="IPR002109">
    <property type="entry name" value="Glutaredoxin"/>
</dbReference>
<dbReference type="Pfam" id="PF00462">
    <property type="entry name" value="Glutaredoxin"/>
    <property type="match status" value="1"/>
</dbReference>
<proteinExistence type="predicted"/>
<protein>
    <submittedName>
        <fullName evidence="2">Glutaredoxin</fullName>
    </submittedName>
</protein>
<dbReference type="AlphaFoldDB" id="A0A099KWM0"/>
<dbReference type="PROSITE" id="PS51354">
    <property type="entry name" value="GLUTAREDOXIN_2"/>
    <property type="match status" value="1"/>
</dbReference>
<dbReference type="GO" id="GO:0045454">
    <property type="term" value="P:cell redox homeostasis"/>
    <property type="evidence" value="ECO:0007669"/>
    <property type="project" value="TreeGrafter"/>
</dbReference>
<dbReference type="OrthoDB" id="9795531at2"/>
<gene>
    <name evidence="2" type="ORF">GAB14E_2225</name>
</gene>
<dbReference type="InterPro" id="IPR011767">
    <property type="entry name" value="GLR_AS"/>
</dbReference>
<dbReference type="GO" id="GO:0009055">
    <property type="term" value="F:electron transfer activity"/>
    <property type="evidence" value="ECO:0007669"/>
    <property type="project" value="TreeGrafter"/>
</dbReference>
<accession>A0A099KWM0</accession>